<gene>
    <name evidence="2" type="ORF">HAX54_013979</name>
</gene>
<evidence type="ECO:0000313" key="3">
    <source>
        <dbReference type="Proteomes" id="UP000823775"/>
    </source>
</evidence>
<protein>
    <submittedName>
        <fullName evidence="2">Uncharacterized protein</fullName>
    </submittedName>
</protein>
<evidence type="ECO:0000313" key="2">
    <source>
        <dbReference type="EMBL" id="MCE5166008.1"/>
    </source>
</evidence>
<evidence type="ECO:0000256" key="1">
    <source>
        <dbReference type="SAM" id="MobiDB-lite"/>
    </source>
</evidence>
<proteinExistence type="predicted"/>
<feature type="region of interest" description="Disordered" evidence="1">
    <location>
        <begin position="130"/>
        <end position="165"/>
    </location>
</feature>
<dbReference type="EMBL" id="JACEIK010018589">
    <property type="protein sequence ID" value="MCE5166008.1"/>
    <property type="molecule type" value="Genomic_DNA"/>
</dbReference>
<organism evidence="2 3">
    <name type="scientific">Datura stramonium</name>
    <name type="common">Jimsonweed</name>
    <name type="synonym">Common thornapple</name>
    <dbReference type="NCBI Taxonomy" id="4076"/>
    <lineage>
        <taxon>Eukaryota</taxon>
        <taxon>Viridiplantae</taxon>
        <taxon>Streptophyta</taxon>
        <taxon>Embryophyta</taxon>
        <taxon>Tracheophyta</taxon>
        <taxon>Spermatophyta</taxon>
        <taxon>Magnoliopsida</taxon>
        <taxon>eudicotyledons</taxon>
        <taxon>Gunneridae</taxon>
        <taxon>Pentapetalae</taxon>
        <taxon>asterids</taxon>
        <taxon>lamiids</taxon>
        <taxon>Solanales</taxon>
        <taxon>Solanaceae</taxon>
        <taxon>Solanoideae</taxon>
        <taxon>Datureae</taxon>
        <taxon>Datura</taxon>
    </lineage>
</organism>
<sequence length="227" mass="25896">MVSHNRRSFNRRGRWITHSDHFLQNPEAYIKTYGCILRAIERKYGPLTMPVGSLIIVSHNGTLSGLVESSPYWKIFRITFNDHNNGSSVLTTTRTNDRLIRQNKSCYGSSGSEKNYDIDSSDDSLVMTTRVKSKEKESVVATSPLPQSEERGEGTNFESEDPPADDAEREIIMLRNLGMMVVQLRSQVERRVPQRSLVNKRRSLNLPPHQMQGPKYGSYRALGMFIM</sequence>
<reference evidence="2 3" key="1">
    <citation type="journal article" date="2021" name="BMC Genomics">
        <title>Datura genome reveals duplications of psychoactive alkaloid biosynthetic genes and high mutation rate following tissue culture.</title>
        <authorList>
            <person name="Rajewski A."/>
            <person name="Carter-House D."/>
            <person name="Stajich J."/>
            <person name="Litt A."/>
        </authorList>
    </citation>
    <scope>NUCLEOTIDE SEQUENCE [LARGE SCALE GENOMIC DNA]</scope>
    <source>
        <strain evidence="2">AR-01</strain>
    </source>
</reference>
<dbReference type="Proteomes" id="UP000823775">
    <property type="component" value="Unassembled WGS sequence"/>
</dbReference>
<accession>A0ABS8Y1Y9</accession>
<keyword evidence="3" id="KW-1185">Reference proteome</keyword>
<comment type="caution">
    <text evidence="2">The sequence shown here is derived from an EMBL/GenBank/DDBJ whole genome shotgun (WGS) entry which is preliminary data.</text>
</comment>
<name>A0ABS8Y1Y9_DATST</name>